<dbReference type="SUPFAM" id="SSF54665">
    <property type="entry name" value="CO dehydrogenase molybdoprotein N-domain-like"/>
    <property type="match status" value="1"/>
</dbReference>
<dbReference type="OrthoDB" id="41753at2"/>
<organism evidence="2 3">
    <name type="scientific">Formimonas warabiya</name>
    <dbReference type="NCBI Taxonomy" id="1761012"/>
    <lineage>
        <taxon>Bacteria</taxon>
        <taxon>Bacillati</taxon>
        <taxon>Bacillota</taxon>
        <taxon>Clostridia</taxon>
        <taxon>Eubacteriales</taxon>
        <taxon>Peptococcaceae</taxon>
        <taxon>Candidatus Formimonas</taxon>
    </lineage>
</organism>
<dbReference type="InterPro" id="IPR016208">
    <property type="entry name" value="Ald_Oxase/xanthine_DH-like"/>
</dbReference>
<dbReference type="Gene3D" id="3.90.1170.50">
    <property type="entry name" value="Aldehyde oxidase/xanthine dehydrogenase, a/b hammerhead"/>
    <property type="match status" value="1"/>
</dbReference>
<dbReference type="InterPro" id="IPR000674">
    <property type="entry name" value="Ald_Oxase/Xan_DH_a/b"/>
</dbReference>
<dbReference type="PANTHER" id="PTHR11908:SF157">
    <property type="entry name" value="XANTHINE DEHYDROGENASE SUBUNIT D-RELATED"/>
    <property type="match status" value="1"/>
</dbReference>
<keyword evidence="3" id="KW-1185">Reference proteome</keyword>
<proteinExistence type="predicted"/>
<dbReference type="SMART" id="SM01008">
    <property type="entry name" value="Ald_Xan_dh_C"/>
    <property type="match status" value="1"/>
</dbReference>
<reference evidence="2 3" key="1">
    <citation type="submission" date="2016-10" db="EMBL/GenBank/DDBJ databases">
        <title>Complete Genome Sequence of Peptococcaceae strain DCMF.</title>
        <authorList>
            <person name="Edwards R.J."/>
            <person name="Holland S.I."/>
            <person name="Deshpande N.P."/>
            <person name="Wong Y.K."/>
            <person name="Ertan H."/>
            <person name="Manefield M."/>
            <person name="Russell T.L."/>
            <person name="Lee M.J."/>
        </authorList>
    </citation>
    <scope>NUCLEOTIDE SEQUENCE [LARGE SCALE GENOMIC DNA]</scope>
    <source>
        <strain evidence="2 3">DCMF</strain>
    </source>
</reference>
<dbReference type="Gene3D" id="3.30.365.10">
    <property type="entry name" value="Aldehyde oxidase/xanthine dehydrogenase, molybdopterin binding domain"/>
    <property type="match status" value="4"/>
</dbReference>
<dbReference type="Pfam" id="PF20256">
    <property type="entry name" value="MoCoBD_2"/>
    <property type="match status" value="1"/>
</dbReference>
<dbReference type="PANTHER" id="PTHR11908">
    <property type="entry name" value="XANTHINE DEHYDROGENASE"/>
    <property type="match status" value="1"/>
</dbReference>
<dbReference type="EMBL" id="CP017634">
    <property type="protein sequence ID" value="ATW27763.1"/>
    <property type="molecule type" value="Genomic_DNA"/>
</dbReference>
<dbReference type="InterPro" id="IPR046867">
    <property type="entry name" value="AldOxase/xan_DH_MoCoBD2"/>
</dbReference>
<evidence type="ECO:0000313" key="3">
    <source>
        <dbReference type="Proteomes" id="UP000323521"/>
    </source>
</evidence>
<dbReference type="Pfam" id="PF02738">
    <property type="entry name" value="MoCoBD_1"/>
    <property type="match status" value="1"/>
</dbReference>
<dbReference type="SUPFAM" id="SSF56003">
    <property type="entry name" value="Molybdenum cofactor-binding domain"/>
    <property type="match status" value="1"/>
</dbReference>
<gene>
    <name evidence="2" type="ORF">DCMF_26110</name>
</gene>
<dbReference type="RefSeq" id="WP_148137146.1">
    <property type="nucleotide sequence ID" value="NZ_CP017634.1"/>
</dbReference>
<feature type="domain" description="Aldehyde oxidase/xanthine dehydrogenase a/b hammerhead" evidence="1">
    <location>
        <begin position="21"/>
        <end position="127"/>
    </location>
</feature>
<dbReference type="AlphaFoldDB" id="A0A3G1KZ35"/>
<evidence type="ECO:0000313" key="2">
    <source>
        <dbReference type="EMBL" id="ATW27763.1"/>
    </source>
</evidence>
<evidence type="ECO:0000259" key="1">
    <source>
        <dbReference type="SMART" id="SM01008"/>
    </source>
</evidence>
<accession>A0A3G1KZ35</accession>
<dbReference type="KEGG" id="fwa:DCMF_26110"/>
<protein>
    <submittedName>
        <fullName evidence="2">Xanthine dehydrogenase</fullName>
    </submittedName>
</protein>
<dbReference type="InterPro" id="IPR008274">
    <property type="entry name" value="AldOxase/xan_DH_MoCoBD1"/>
</dbReference>
<dbReference type="GO" id="GO:0016491">
    <property type="term" value="F:oxidoreductase activity"/>
    <property type="evidence" value="ECO:0007669"/>
    <property type="project" value="InterPro"/>
</dbReference>
<sequence length="750" mass="79980">MPEFNVVGKSILRNDAKEKVLGSARFGADMKLPGMLYAKVLRSQVPHGWLKSLDLTRAHKVPGVQAVLTAQDVPGLNAYGIVFKDEPVLVKDKIRKRGDPLAVVAAETEELAELAAKMIHAEIEELPGVFDPLTALADGAPVLHGQSNLLMEQKVVRGDVDQAFQEADYVVEGEYRTGYQEHAYLEPEVSLALAEGGQVTVWASTQNPHYDRGEIARNLGIGINQVRVIQTITGGGFGGKLDISTQILVALLAVKTGRPVRLVYTREESMIASIKRHPMMIKMRTGATKEGKLIALEADILADTGAYASQGPGVIARSVVHAPGPYDIPNVQVRGRIVYTNNPTCGAMRGFGVPQVTFAHEQQMDILAGKIGINPIEFRLMNCHKPGVVTATGQQLRHSIGMEQVIKAAKEKQDPEAKSLPGKHRRGRGISCMWYGIGYTGKANPSGAFINIVDDGTVIVLTGCADIGQGSNTALAQIAAEELGVDAGDIRMLSADTAMTPDGGPTSASRQTYVSGNAVRLAAAEAKKVIYDQAASSLKCSSEELKGEQGKIFIAHDPAKAISFKEAVGKCYYQGKMPFGRGYFNPSITSLDAQGQGVPYATYAYACHIADVEVDVETGQVRLLAITAAHDVGRAINPRSTEGQIEGGCIMGQGLALQEELIVRNGKILTPSFSTYLIPTTLDAAEIHPLIVEDQEPSGPFGAKGVGEPCLIPVGAAVANAIFDAVGIRITELPITPEKVLAMLKNKADA</sequence>
<dbReference type="Pfam" id="PF01315">
    <property type="entry name" value="Ald_Xan_dh_C"/>
    <property type="match status" value="1"/>
</dbReference>
<name>A0A3G1KZ35_FORW1</name>
<dbReference type="InterPro" id="IPR037165">
    <property type="entry name" value="AldOxase/xan_DH_Mopterin-bd_sf"/>
</dbReference>
<dbReference type="GO" id="GO:0005506">
    <property type="term" value="F:iron ion binding"/>
    <property type="evidence" value="ECO:0007669"/>
    <property type="project" value="InterPro"/>
</dbReference>
<dbReference type="Proteomes" id="UP000323521">
    <property type="component" value="Chromosome"/>
</dbReference>
<dbReference type="InterPro" id="IPR036856">
    <property type="entry name" value="Ald_Oxase/Xan_DH_a/b_sf"/>
</dbReference>